<dbReference type="PRINTS" id="PR00507">
    <property type="entry name" value="N12N6MTFRASE"/>
</dbReference>
<dbReference type="GO" id="GO:0008170">
    <property type="term" value="F:N-methyltransferase activity"/>
    <property type="evidence" value="ECO:0007669"/>
    <property type="project" value="InterPro"/>
</dbReference>
<dbReference type="Pfam" id="PF02384">
    <property type="entry name" value="N6_Mtase"/>
    <property type="match status" value="1"/>
</dbReference>
<reference evidence="4" key="1">
    <citation type="submission" date="2020-07" db="EMBL/GenBank/DDBJ databases">
        <title>Koleobacter methoxysyntrophicus gen. nov., sp. nov., a novel anaerobic bacterium isolated from deep subsurface oil field and proposal of Koleobacterales ord. nov. in the phylum Firmicutes.</title>
        <authorList>
            <person name="Sakamoto S."/>
            <person name="Tamaki H."/>
        </authorList>
    </citation>
    <scope>NUCLEOTIDE SEQUENCE</scope>
    <source>
        <strain evidence="4">NRmbB1</strain>
    </source>
</reference>
<name>A0A8A0RSP0_9FIRM</name>
<dbReference type="GO" id="GO:0003677">
    <property type="term" value="F:DNA binding"/>
    <property type="evidence" value="ECO:0007669"/>
    <property type="project" value="InterPro"/>
</dbReference>
<proteinExistence type="predicted"/>
<evidence type="ECO:0000313" key="5">
    <source>
        <dbReference type="Proteomes" id="UP000662904"/>
    </source>
</evidence>
<dbReference type="KEGG" id="kme:H0A61_02960"/>
<sequence length="605" mass="69354">MKTTYNERSWAIDVISEINKYASKTNRKIKRASGELTISTPSGKLFPDVLLFGEISTASILQGWELKFPDTSITDEELIKNAVKKAQNLGLNSFLLWNVTTAVLYVSDDMVNYQPVRIWNDLSHIKQREEVIHHRAEWVALLQKILREMNDFFDSGRLKTTTIIEAFSENTVFEIVLNNVEMVADALRRETTRNAIFDAEVQLWWRSVKSEYPMEIDPYKVLARINLINWLNKLIFAHILKSFYDDASAVDTITENMSIKKTQELFRNISTKCDFLNIFNVFLGEAVLTDQAWSHLVQFNRFLSEIQFEKVNQNILHQLLQKTVFASKRKIAGQYATPSSIAELLVRLVMMDKSLLFFDPFCGTGTIVRKAYDIKLEYGQQPDKALSTIWASDKFSFPLQIAMLALSEPKNMGQVLHIFKKDVVELKQGMEVEFNNPSDGSLIKKTLPAFDYIASNLPFVQFEDIEEMNPEVYGINDFISKATEENLTLDSKSDLYAYLPFFLWSLLSDSGRLGIIVSNAWLGTEWGEKFQNILRRFFHIEKVITSGVGRWFNNVEVVTNIVILEPPLTEVRGFRVLLPGTSCLPRVRGRESPWAVGPTPYPARA</sequence>
<dbReference type="Gene3D" id="3.40.50.150">
    <property type="entry name" value="Vaccinia Virus protein VP39"/>
    <property type="match status" value="1"/>
</dbReference>
<dbReference type="InterPro" id="IPR050953">
    <property type="entry name" value="N4_N6_ade-DNA_methylase"/>
</dbReference>
<organism evidence="4 5">
    <name type="scientific">Koleobacter methoxysyntrophicus</name>
    <dbReference type="NCBI Taxonomy" id="2751313"/>
    <lineage>
        <taxon>Bacteria</taxon>
        <taxon>Bacillati</taxon>
        <taxon>Bacillota</taxon>
        <taxon>Clostridia</taxon>
        <taxon>Koleobacterales</taxon>
        <taxon>Koleobacteraceae</taxon>
        <taxon>Koleobacter</taxon>
    </lineage>
</organism>
<evidence type="ECO:0000256" key="2">
    <source>
        <dbReference type="ARBA" id="ARBA00022679"/>
    </source>
</evidence>
<keyword evidence="5" id="KW-1185">Reference proteome</keyword>
<dbReference type="AlphaFoldDB" id="A0A8A0RSP0"/>
<evidence type="ECO:0000256" key="1">
    <source>
        <dbReference type="ARBA" id="ARBA00022603"/>
    </source>
</evidence>
<keyword evidence="2" id="KW-0808">Transferase</keyword>
<dbReference type="RefSeq" id="WP_206707860.1">
    <property type="nucleotide sequence ID" value="NZ_CP059066.1"/>
</dbReference>
<dbReference type="PANTHER" id="PTHR33841">
    <property type="entry name" value="DNA METHYLTRANSFERASE YEEA-RELATED"/>
    <property type="match status" value="1"/>
</dbReference>
<protein>
    <recommendedName>
        <fullName evidence="3">DNA methylase adenine-specific domain-containing protein</fullName>
    </recommendedName>
</protein>
<dbReference type="PANTHER" id="PTHR33841:SF4">
    <property type="entry name" value="RESTRICTION MODIFICATION SYSTEM DNA SPECIFICITY DOMAIN"/>
    <property type="match status" value="1"/>
</dbReference>
<dbReference type="InterPro" id="IPR029063">
    <property type="entry name" value="SAM-dependent_MTases_sf"/>
</dbReference>
<dbReference type="InterPro" id="IPR003356">
    <property type="entry name" value="DNA_methylase_A-5"/>
</dbReference>
<feature type="domain" description="DNA methylase adenine-specific" evidence="3">
    <location>
        <begin position="325"/>
        <end position="565"/>
    </location>
</feature>
<dbReference type="GO" id="GO:0032259">
    <property type="term" value="P:methylation"/>
    <property type="evidence" value="ECO:0007669"/>
    <property type="project" value="UniProtKB-KW"/>
</dbReference>
<keyword evidence="1" id="KW-0489">Methyltransferase</keyword>
<accession>A0A8A0RSP0</accession>
<evidence type="ECO:0000313" key="4">
    <source>
        <dbReference type="EMBL" id="QSQ10550.1"/>
    </source>
</evidence>
<dbReference type="EMBL" id="CP059066">
    <property type="protein sequence ID" value="QSQ10550.1"/>
    <property type="molecule type" value="Genomic_DNA"/>
</dbReference>
<dbReference type="SUPFAM" id="SSF53335">
    <property type="entry name" value="S-adenosyl-L-methionine-dependent methyltransferases"/>
    <property type="match status" value="1"/>
</dbReference>
<gene>
    <name evidence="4" type="ORF">H0A61_02960</name>
</gene>
<dbReference type="Proteomes" id="UP000662904">
    <property type="component" value="Chromosome"/>
</dbReference>
<evidence type="ECO:0000259" key="3">
    <source>
        <dbReference type="Pfam" id="PF02384"/>
    </source>
</evidence>